<organism evidence="1 2">
    <name type="scientific">Shimia sagamensis</name>
    <dbReference type="NCBI Taxonomy" id="1566352"/>
    <lineage>
        <taxon>Bacteria</taxon>
        <taxon>Pseudomonadati</taxon>
        <taxon>Pseudomonadota</taxon>
        <taxon>Alphaproteobacteria</taxon>
        <taxon>Rhodobacterales</taxon>
        <taxon>Roseobacteraceae</taxon>
    </lineage>
</organism>
<reference evidence="1 2" key="1">
    <citation type="submission" date="2017-05" db="EMBL/GenBank/DDBJ databases">
        <authorList>
            <person name="Varghese N."/>
            <person name="Submissions S."/>
        </authorList>
    </citation>
    <scope>NUCLEOTIDE SEQUENCE [LARGE SCALE GENOMIC DNA]</scope>
    <source>
        <strain evidence="1 2">DSM 29734</strain>
    </source>
</reference>
<evidence type="ECO:0000313" key="1">
    <source>
        <dbReference type="EMBL" id="SMP35210.1"/>
    </source>
</evidence>
<dbReference type="Proteomes" id="UP001157961">
    <property type="component" value="Unassembled WGS sequence"/>
</dbReference>
<protein>
    <submittedName>
        <fullName evidence="1">Uncharacterized conserved protein, contains Mth938-like domain</fullName>
    </submittedName>
</protein>
<dbReference type="RefSeq" id="WP_283427819.1">
    <property type="nucleotide sequence ID" value="NZ_FXTY01000011.1"/>
</dbReference>
<evidence type="ECO:0000313" key="2">
    <source>
        <dbReference type="Proteomes" id="UP001157961"/>
    </source>
</evidence>
<dbReference type="InterPro" id="IPR007523">
    <property type="entry name" value="NDUFAF3/AAMDC"/>
</dbReference>
<dbReference type="CDD" id="cd00248">
    <property type="entry name" value="Mth938-like"/>
    <property type="match status" value="1"/>
</dbReference>
<name>A0ABY1PJU0_9RHOB</name>
<dbReference type="SUPFAM" id="SSF64076">
    <property type="entry name" value="MTH938-like"/>
    <property type="match status" value="1"/>
</dbReference>
<dbReference type="Gene3D" id="3.40.1230.10">
    <property type="entry name" value="MTH938-like"/>
    <property type="match status" value="1"/>
</dbReference>
<comment type="caution">
    <text evidence="1">The sequence shown here is derived from an EMBL/GenBank/DDBJ whole genome shotgun (WGS) entry which is preliminary data.</text>
</comment>
<dbReference type="PANTHER" id="PTHR21192:SF2">
    <property type="entry name" value="NADH DEHYDROGENASE [UBIQUINONE] 1 ALPHA SUBCOMPLEX ASSEMBLY FACTOR 3"/>
    <property type="match status" value="1"/>
</dbReference>
<dbReference type="Pfam" id="PF04430">
    <property type="entry name" value="DUF498"/>
    <property type="match status" value="1"/>
</dbReference>
<accession>A0ABY1PJU0</accession>
<dbReference type="EMBL" id="FXTY01000011">
    <property type="protein sequence ID" value="SMP35210.1"/>
    <property type="molecule type" value="Genomic_DNA"/>
</dbReference>
<sequence length="121" mass="12859">MQMTEVTYADAIPIDSYGPGFFRIGGEVITGGVIIHAKGARSWSGFEDVESVLAIKGEIDFILMGTGANLTPVHSAFRQTLEEAGIGVEPMASPTACRTYNVLVSEGRRVAAVMLPVPEES</sequence>
<proteinExistence type="predicted"/>
<gene>
    <name evidence="1" type="ORF">SAMN06265373_11131</name>
</gene>
<dbReference type="PANTHER" id="PTHR21192">
    <property type="entry name" value="NUCLEAR PROTEIN E3-3"/>
    <property type="match status" value="1"/>
</dbReference>
<dbReference type="InterPro" id="IPR036748">
    <property type="entry name" value="MTH938-like_sf"/>
</dbReference>
<keyword evidence="2" id="KW-1185">Reference proteome</keyword>